<accession>A0A7G2CH01</accession>
<feature type="compositionally biased region" description="Polar residues" evidence="5">
    <location>
        <begin position="191"/>
        <end position="213"/>
    </location>
</feature>
<keyword evidence="8" id="KW-1185">Reference proteome</keyword>
<sequence>MNNSTAVDANLDNDSSPLDFLVPVSGGNELMNAVFLPEGLILRHSLHTRWTTRDMYPTLPNGVVFSIALPNTATPVEDFDSGVIFVTKGAEEYYNQVVSKEPTTVTMQHCAHYSKNGVCCYGNECQFVHVVHYTHKSRFDLDNSESDTDGASLGSSTTSDARKSNRGKRNKENPLSMLGGKSGKKSDSCNHSRTSSQGSGINTNVVPSPNGTPGTVFVPTGWPSQPNNNMGNVMPFNNNVQPFVNTGNPFVMMPTGTNPQMIFMPQQNPSQPPVYLMPFSYPNQ</sequence>
<dbReference type="InterPro" id="IPR036855">
    <property type="entry name" value="Znf_CCCH_sf"/>
</dbReference>
<keyword evidence="1 4" id="KW-0479">Metal-binding</keyword>
<evidence type="ECO:0000256" key="2">
    <source>
        <dbReference type="ARBA" id="ARBA00022771"/>
    </source>
</evidence>
<dbReference type="SUPFAM" id="SSF90229">
    <property type="entry name" value="CCCH zinc finger"/>
    <property type="match status" value="1"/>
</dbReference>
<dbReference type="VEuPathDB" id="TriTrypDB:ADEAN_000581500"/>
<evidence type="ECO:0000313" key="7">
    <source>
        <dbReference type="EMBL" id="CAD2218327.1"/>
    </source>
</evidence>
<evidence type="ECO:0000259" key="6">
    <source>
        <dbReference type="PROSITE" id="PS50103"/>
    </source>
</evidence>
<evidence type="ECO:0000256" key="5">
    <source>
        <dbReference type="SAM" id="MobiDB-lite"/>
    </source>
</evidence>
<protein>
    <recommendedName>
        <fullName evidence="6">C3H1-type domain-containing protein</fullName>
    </recommendedName>
</protein>
<proteinExistence type="predicted"/>
<organism evidence="7 8">
    <name type="scientific">Angomonas deanei</name>
    <dbReference type="NCBI Taxonomy" id="59799"/>
    <lineage>
        <taxon>Eukaryota</taxon>
        <taxon>Discoba</taxon>
        <taxon>Euglenozoa</taxon>
        <taxon>Kinetoplastea</taxon>
        <taxon>Metakinetoplastina</taxon>
        <taxon>Trypanosomatida</taxon>
        <taxon>Trypanosomatidae</taxon>
        <taxon>Strigomonadinae</taxon>
        <taxon>Angomonas</taxon>
    </lineage>
</organism>
<dbReference type="PROSITE" id="PS50103">
    <property type="entry name" value="ZF_C3H1"/>
    <property type="match status" value="1"/>
</dbReference>
<evidence type="ECO:0000256" key="4">
    <source>
        <dbReference type="PROSITE-ProRule" id="PRU00723"/>
    </source>
</evidence>
<dbReference type="PANTHER" id="PTHR37562:SF5">
    <property type="entry name" value="C3H1-TYPE DOMAIN-CONTAINING PROTEIN"/>
    <property type="match status" value="1"/>
</dbReference>
<dbReference type="PANTHER" id="PTHR37562">
    <property type="entry name" value="C3H1-TYPE DOMAIN-CONTAINING PROTEIN-RELATED"/>
    <property type="match status" value="1"/>
</dbReference>
<feature type="domain" description="C3H1-type" evidence="6">
    <location>
        <begin position="104"/>
        <end position="132"/>
    </location>
</feature>
<gene>
    <name evidence="7" type="ORF">ADEAN_000581500</name>
</gene>
<feature type="region of interest" description="Disordered" evidence="5">
    <location>
        <begin position="140"/>
        <end position="224"/>
    </location>
</feature>
<evidence type="ECO:0000313" key="8">
    <source>
        <dbReference type="Proteomes" id="UP000515908"/>
    </source>
</evidence>
<reference evidence="7 8" key="1">
    <citation type="submission" date="2020-08" db="EMBL/GenBank/DDBJ databases">
        <authorList>
            <person name="Newling K."/>
            <person name="Davey J."/>
            <person name="Forrester S."/>
        </authorList>
    </citation>
    <scope>NUCLEOTIDE SEQUENCE [LARGE SCALE GENOMIC DNA]</scope>
    <source>
        <strain evidence="8">Crithidia deanei Carvalho (ATCC PRA-265)</strain>
    </source>
</reference>
<dbReference type="InterPro" id="IPR000571">
    <property type="entry name" value="Znf_CCCH"/>
</dbReference>
<evidence type="ECO:0000256" key="3">
    <source>
        <dbReference type="ARBA" id="ARBA00022833"/>
    </source>
</evidence>
<keyword evidence="2 4" id="KW-0863">Zinc-finger</keyword>
<keyword evidence="3 4" id="KW-0862">Zinc</keyword>
<dbReference type="EMBL" id="LR877155">
    <property type="protein sequence ID" value="CAD2218327.1"/>
    <property type="molecule type" value="Genomic_DNA"/>
</dbReference>
<name>A0A7G2CH01_9TRYP</name>
<dbReference type="AlphaFoldDB" id="A0A7G2CH01"/>
<dbReference type="GO" id="GO:0008270">
    <property type="term" value="F:zinc ion binding"/>
    <property type="evidence" value="ECO:0007669"/>
    <property type="project" value="UniProtKB-KW"/>
</dbReference>
<feature type="zinc finger region" description="C3H1-type" evidence="4">
    <location>
        <begin position="104"/>
        <end position="132"/>
    </location>
</feature>
<evidence type="ECO:0000256" key="1">
    <source>
        <dbReference type="ARBA" id="ARBA00022723"/>
    </source>
</evidence>
<dbReference type="Proteomes" id="UP000515908">
    <property type="component" value="Chromosome 11"/>
</dbReference>